<gene>
    <name evidence="3" type="ORF">NBZ79_17320</name>
</gene>
<dbReference type="CDD" id="cd00408">
    <property type="entry name" value="DHDPS-like"/>
    <property type="match status" value="1"/>
</dbReference>
<dbReference type="Pfam" id="PF00701">
    <property type="entry name" value="DHDPS"/>
    <property type="match status" value="1"/>
</dbReference>
<evidence type="ECO:0000256" key="1">
    <source>
        <dbReference type="ARBA" id="ARBA00023239"/>
    </source>
</evidence>
<dbReference type="SMART" id="SM01130">
    <property type="entry name" value="DHDPS"/>
    <property type="match status" value="1"/>
</dbReference>
<dbReference type="PIRSF" id="PIRSF001365">
    <property type="entry name" value="DHDPS"/>
    <property type="match status" value="1"/>
</dbReference>
<comment type="similarity">
    <text evidence="2">Belongs to the DapA family.</text>
</comment>
<dbReference type="EMBL" id="CP098747">
    <property type="protein sequence ID" value="USG60921.1"/>
    <property type="molecule type" value="Genomic_DNA"/>
</dbReference>
<dbReference type="PRINTS" id="PR00146">
    <property type="entry name" value="DHPICSNTHASE"/>
</dbReference>
<evidence type="ECO:0000313" key="3">
    <source>
        <dbReference type="EMBL" id="USG60921.1"/>
    </source>
</evidence>
<name>A0ABY4W178_9PROT</name>
<protein>
    <submittedName>
        <fullName evidence="3">Dihydrodipicolinate synthase family protein</fullName>
    </submittedName>
</protein>
<dbReference type="InterPro" id="IPR002220">
    <property type="entry name" value="DapA-like"/>
</dbReference>
<dbReference type="SUPFAM" id="SSF51569">
    <property type="entry name" value="Aldolase"/>
    <property type="match status" value="1"/>
</dbReference>
<dbReference type="PANTHER" id="PTHR12128">
    <property type="entry name" value="DIHYDRODIPICOLINATE SYNTHASE"/>
    <property type="match status" value="1"/>
</dbReference>
<keyword evidence="4" id="KW-1185">Reference proteome</keyword>
<evidence type="ECO:0000313" key="4">
    <source>
        <dbReference type="Proteomes" id="UP001056291"/>
    </source>
</evidence>
<keyword evidence="1 2" id="KW-0456">Lyase</keyword>
<accession>A0ABY4W178</accession>
<dbReference type="InterPro" id="IPR013785">
    <property type="entry name" value="Aldolase_TIM"/>
</dbReference>
<proteinExistence type="inferred from homology"/>
<dbReference type="Proteomes" id="UP001056291">
    <property type="component" value="Chromosome"/>
</dbReference>
<organism evidence="3 4">
    <name type="scientific">Sneathiella marina</name>
    <dbReference type="NCBI Taxonomy" id="2950108"/>
    <lineage>
        <taxon>Bacteria</taxon>
        <taxon>Pseudomonadati</taxon>
        <taxon>Pseudomonadota</taxon>
        <taxon>Alphaproteobacteria</taxon>
        <taxon>Sneathiellales</taxon>
        <taxon>Sneathiellaceae</taxon>
        <taxon>Sneathiella</taxon>
    </lineage>
</organism>
<evidence type="ECO:0000256" key="2">
    <source>
        <dbReference type="PIRNR" id="PIRNR001365"/>
    </source>
</evidence>
<dbReference type="RefSeq" id="WP_251933856.1">
    <property type="nucleotide sequence ID" value="NZ_CP098747.1"/>
</dbReference>
<dbReference type="Gene3D" id="3.20.20.70">
    <property type="entry name" value="Aldolase class I"/>
    <property type="match status" value="1"/>
</dbReference>
<dbReference type="PANTHER" id="PTHR12128:SF67">
    <property type="entry name" value="BLR3884 PROTEIN"/>
    <property type="match status" value="1"/>
</dbReference>
<reference evidence="3" key="1">
    <citation type="submission" date="2022-06" db="EMBL/GenBank/DDBJ databases">
        <title>Sneathiella actinostolidae sp. nov., isolated from a sea anemonein the Western Pacific Ocean.</title>
        <authorList>
            <person name="Wei M.J."/>
        </authorList>
    </citation>
    <scope>NUCLEOTIDE SEQUENCE</scope>
    <source>
        <strain evidence="3">PHK-P5</strain>
    </source>
</reference>
<sequence length="298" mass="32235">MNETIIEGVIAAVPTPFLDDGTPDLERFIDHCRWAFANGADGLNVLGTTGEANSQNTKARKQIMKAAAENLDPAKLMVGTATPDLETTVELTRYASDLGYPVALVLPPYYYKPVTDNGLFGWFEDLDRRLGSSSIELYLYNFPALTGIGFPLDLIARLAKELKGRVTGIKDSSADLPYCRDIVEKIPGFKVFPSSETCLGAARSDGFAGCISASVNVTAPLAQKLWQASAGTADAETLQSIVSLRTQIASVPLIAAVKYLISQREKSPQWEAVRLPQETLNNNQKDALSEAASRLGYV</sequence>